<dbReference type="GO" id="GO:0009289">
    <property type="term" value="C:pilus"/>
    <property type="evidence" value="ECO:0007669"/>
    <property type="project" value="InterPro"/>
</dbReference>
<dbReference type="GO" id="GO:0043709">
    <property type="term" value="P:cell adhesion involved in single-species biofilm formation"/>
    <property type="evidence" value="ECO:0007669"/>
    <property type="project" value="TreeGrafter"/>
</dbReference>
<feature type="signal peptide" evidence="1">
    <location>
        <begin position="1"/>
        <end position="20"/>
    </location>
</feature>
<dbReference type="InterPro" id="IPR000259">
    <property type="entry name" value="Adhesion_dom_fimbrial"/>
</dbReference>
<evidence type="ECO:0000256" key="1">
    <source>
        <dbReference type="SAM" id="SignalP"/>
    </source>
</evidence>
<evidence type="ECO:0000313" key="3">
    <source>
        <dbReference type="EMBL" id="EBZ6054451.1"/>
    </source>
</evidence>
<dbReference type="InterPro" id="IPR050263">
    <property type="entry name" value="Bact_Fimbrial_Adh_Pro"/>
</dbReference>
<accession>A0A5X3P9J9</accession>
<comment type="caution">
    <text evidence="3">The sequence shown here is derived from an EMBL/GenBank/DDBJ whole genome shotgun (WGS) entry which is preliminary data.</text>
</comment>
<dbReference type="Pfam" id="PF00419">
    <property type="entry name" value="Fimbrial"/>
    <property type="match status" value="1"/>
</dbReference>
<sequence length="187" mass="19350">MKKTSLSVLLLVALSSQAMAASTNLDVTFTATLRETTCDMAIEGGTGNGQSNTIPIGTAGKTSLGDIINGNDAASTTFKLKMTDCPSSLQAIKTTINGTQSPDMTTAIKNAATDTAASNLGVTIARATAPTAPFTIGSVEDSKRLVWTSGEMNSKEVQLIARLVETKTGQSTTGNVSAVATFNFEYQ</sequence>
<dbReference type="SUPFAM" id="SSF49401">
    <property type="entry name" value="Bacterial adhesins"/>
    <property type="match status" value="1"/>
</dbReference>
<dbReference type="EMBL" id="AAHRRA010000050">
    <property type="protein sequence ID" value="EBZ6054451.1"/>
    <property type="molecule type" value="Genomic_DNA"/>
</dbReference>
<dbReference type="RefSeq" id="WP_058109169.1">
    <property type="nucleotide sequence ID" value="NZ_NMOO01000016.1"/>
</dbReference>
<dbReference type="PANTHER" id="PTHR33420:SF33">
    <property type="entry name" value="MINOR FIMBRIAL SUBUNIT"/>
    <property type="match status" value="1"/>
</dbReference>
<dbReference type="Gene3D" id="2.60.40.1090">
    <property type="entry name" value="Fimbrial-type adhesion domain"/>
    <property type="match status" value="1"/>
</dbReference>
<dbReference type="NCBIfam" id="NF011834">
    <property type="entry name" value="PRK15306.1"/>
    <property type="match status" value="1"/>
</dbReference>
<evidence type="ECO:0000259" key="2">
    <source>
        <dbReference type="Pfam" id="PF00419"/>
    </source>
</evidence>
<dbReference type="InterPro" id="IPR036937">
    <property type="entry name" value="Adhesion_dom_fimbrial_sf"/>
</dbReference>
<reference evidence="3" key="1">
    <citation type="submission" date="2018-10" db="EMBL/GenBank/DDBJ databases">
        <authorList>
            <consortium name="GenomeTrakr network: Whole genome sequencing for foodborne pathogen traceback"/>
        </authorList>
    </citation>
    <scope>NUCLEOTIDE SEQUENCE</scope>
    <source>
        <strain evidence="3">FDA00013435</strain>
    </source>
</reference>
<dbReference type="InterPro" id="IPR008966">
    <property type="entry name" value="Adhesion_dom_sf"/>
</dbReference>
<protein>
    <submittedName>
        <fullName evidence="3">Fimbrial protein</fullName>
    </submittedName>
</protein>
<feature type="chain" id="PRO_5024892004" evidence="1">
    <location>
        <begin position="21"/>
        <end position="187"/>
    </location>
</feature>
<name>A0A5X3P9J9_SALET</name>
<keyword evidence="1" id="KW-0732">Signal</keyword>
<proteinExistence type="predicted"/>
<organism evidence="3">
    <name type="scientific">Salmonella enterica subsp. enterica serovar Weslaco</name>
    <dbReference type="NCBI Taxonomy" id="1243597"/>
    <lineage>
        <taxon>Bacteria</taxon>
        <taxon>Pseudomonadati</taxon>
        <taxon>Pseudomonadota</taxon>
        <taxon>Gammaproteobacteria</taxon>
        <taxon>Enterobacterales</taxon>
        <taxon>Enterobacteriaceae</taxon>
        <taxon>Salmonella</taxon>
    </lineage>
</organism>
<dbReference type="PANTHER" id="PTHR33420">
    <property type="entry name" value="FIMBRIAL SUBUNIT ELFA-RELATED"/>
    <property type="match status" value="1"/>
</dbReference>
<feature type="domain" description="Fimbrial-type adhesion" evidence="2">
    <location>
        <begin position="28"/>
        <end position="187"/>
    </location>
</feature>
<dbReference type="AlphaFoldDB" id="A0A5X3P9J9"/>
<gene>
    <name evidence="3" type="ORF">D2118_24195</name>
</gene>